<dbReference type="AlphaFoldDB" id="B3E572"/>
<dbReference type="RefSeq" id="WP_012470392.1">
    <property type="nucleotide sequence ID" value="NC_010814.1"/>
</dbReference>
<dbReference type="STRING" id="398767.Glov_2343"/>
<protein>
    <submittedName>
        <fullName evidence="1">Uncharacterized protein</fullName>
    </submittedName>
</protein>
<name>B3E572_TRIL1</name>
<reference evidence="1 2" key="1">
    <citation type="submission" date="2008-05" db="EMBL/GenBank/DDBJ databases">
        <title>Complete sequence of chromosome of Geobacter lovleyi SZ.</title>
        <authorList>
            <consortium name="US DOE Joint Genome Institute"/>
            <person name="Lucas S."/>
            <person name="Copeland A."/>
            <person name="Lapidus A."/>
            <person name="Glavina del Rio T."/>
            <person name="Dalin E."/>
            <person name="Tice H."/>
            <person name="Bruce D."/>
            <person name="Goodwin L."/>
            <person name="Pitluck S."/>
            <person name="Chertkov O."/>
            <person name="Meincke L."/>
            <person name="Brettin T."/>
            <person name="Detter J.C."/>
            <person name="Han C."/>
            <person name="Tapia R."/>
            <person name="Kuske C.R."/>
            <person name="Schmutz J."/>
            <person name="Larimer F."/>
            <person name="Land M."/>
            <person name="Hauser L."/>
            <person name="Kyrpides N."/>
            <person name="Mikhailova N."/>
            <person name="Sung Y."/>
            <person name="Fletcher K.E."/>
            <person name="Ritalahti K.M."/>
            <person name="Loeffler F.E."/>
            <person name="Richardson P."/>
        </authorList>
    </citation>
    <scope>NUCLEOTIDE SEQUENCE [LARGE SCALE GENOMIC DNA]</scope>
    <source>
        <strain evidence="2">ATCC BAA-1151 / DSM 17278 / SZ</strain>
    </source>
</reference>
<gene>
    <name evidence="1" type="ordered locus">Glov_2343</name>
</gene>
<organism evidence="1 2">
    <name type="scientific">Trichlorobacter lovleyi (strain ATCC BAA-1151 / DSM 17278 / SZ)</name>
    <name type="common">Geobacter lovleyi</name>
    <dbReference type="NCBI Taxonomy" id="398767"/>
    <lineage>
        <taxon>Bacteria</taxon>
        <taxon>Pseudomonadati</taxon>
        <taxon>Thermodesulfobacteriota</taxon>
        <taxon>Desulfuromonadia</taxon>
        <taxon>Geobacterales</taxon>
        <taxon>Geobacteraceae</taxon>
        <taxon>Trichlorobacter</taxon>
    </lineage>
</organism>
<accession>B3E572</accession>
<evidence type="ECO:0000313" key="1">
    <source>
        <dbReference type="EMBL" id="ACD96059.1"/>
    </source>
</evidence>
<proteinExistence type="predicted"/>
<dbReference type="KEGG" id="glo:Glov_2343"/>
<dbReference type="Proteomes" id="UP000002420">
    <property type="component" value="Chromosome"/>
</dbReference>
<dbReference type="EMBL" id="CP001089">
    <property type="protein sequence ID" value="ACD96059.1"/>
    <property type="molecule type" value="Genomic_DNA"/>
</dbReference>
<evidence type="ECO:0000313" key="2">
    <source>
        <dbReference type="Proteomes" id="UP000002420"/>
    </source>
</evidence>
<sequence length="756" mass="84844">MKHVMWPFLLLSLLVCSGCGILYNVKVDDREVMQHYRNATDATPVATYVFGCDRKDFKLHISKDKQVYFSCVDAYEGSPLWKLYKAGPGPETDEQYFFAKHNGAREFKRVIAPFATYSFNTCGSNRYCVTVPEKRFSQFILSTRQRDNNLEYLDFSKTLAAMEGFYQQLSGATTAGATLLSPDAVKSLLEQDRAVRAITAIASKSAWQASKEIASKNSLLDIPYIGEAYNKRYLELDYSDAFAKSDSLDTLKAFVANYEGNYDPDKLVAKAITKLIPLLRKSGTFEDLCLAYRFTKERQDFESARTVMQGESAQKQAKELFAEIYQQELENARVSIPALQKFMASYPESGLADKSRQLINGLEGDKAWKNRYAGKHDAPSMKKFVTNYPHSLYLEEANKRIRRSELAVAKNKGTAALRGFIQAHTGSDEALQATQYIEKQKHAELAKARRGGIKGLLNYAATYRGTPEVATIQQEIDAYIKKEVAVTASDVIAAPGDGKSAWQWGMESNRDFIRTGDKYNIFIVGTVKNKSRELLPVRVQPTLHLLRTTVARMVFSTTKTTPVDLDANYYLTLRPGEEKPFIVMYQNISAGGAIGSGMIGGSTSVDFASKKFSVNLFYPHTEPSDEVISSQQKLLADVIQNGNIKTKRSYGEDLNHFVAKLTGQKPNELTSLHVYYEIGSPGDGIYNARLFRNGMQLQETKTEKGHLGIKASFPGITADANYEVEMMGKRYPVVVKNSVTQFFIYNNRTKTSYERK</sequence>
<keyword evidence="2" id="KW-1185">Reference proteome</keyword>
<dbReference type="HOGENOM" id="CLU_368332_0_0_7"/>